<dbReference type="Gene3D" id="3.40.50.150">
    <property type="entry name" value="Vaccinia Virus protein VP39"/>
    <property type="match status" value="1"/>
</dbReference>
<keyword evidence="2 4" id="KW-0808">Transferase</keyword>
<dbReference type="GO" id="GO:0032259">
    <property type="term" value="P:methylation"/>
    <property type="evidence" value="ECO:0007669"/>
    <property type="project" value="UniProtKB-KW"/>
</dbReference>
<name>A0A0U2TT15_9EURY</name>
<keyword evidence="5" id="KW-1185">Reference proteome</keyword>
<accession>A0A0U2TT15</accession>
<evidence type="ECO:0000259" key="3">
    <source>
        <dbReference type="Pfam" id="PF13649"/>
    </source>
</evidence>
<dbReference type="CDD" id="cd02440">
    <property type="entry name" value="AdoMet_MTases"/>
    <property type="match status" value="1"/>
</dbReference>
<dbReference type="AlphaFoldDB" id="A0A0U2TT15"/>
<dbReference type="InterPro" id="IPR041698">
    <property type="entry name" value="Methyltransf_25"/>
</dbReference>
<evidence type="ECO:0000256" key="1">
    <source>
        <dbReference type="ARBA" id="ARBA00022603"/>
    </source>
</evidence>
<evidence type="ECO:0000256" key="2">
    <source>
        <dbReference type="ARBA" id="ARBA00022679"/>
    </source>
</evidence>
<reference evidence="4 5" key="1">
    <citation type="submission" date="2015-04" db="EMBL/GenBank/DDBJ databases">
        <title>The complete genome sequence of the rumen methanogen Methanobrevibacter millerae SM9.</title>
        <authorList>
            <person name="Leahy S.C."/>
            <person name="Kelly W.J."/>
            <person name="Pacheco D.M."/>
            <person name="Li D."/>
            <person name="Altermann E."/>
            <person name="Attwood G.T."/>
        </authorList>
    </citation>
    <scope>NUCLEOTIDE SEQUENCE [LARGE SCALE GENOMIC DNA]</scope>
    <source>
        <strain evidence="4 5">SM9</strain>
    </source>
</reference>
<dbReference type="RefSeq" id="WP_058739282.1">
    <property type="nucleotide sequence ID" value="NZ_CP011266.1"/>
</dbReference>
<dbReference type="KEGG" id="mmil:sm9_1230"/>
<dbReference type="PATRIC" id="fig|230361.4.peg.1271"/>
<dbReference type="Pfam" id="PF13649">
    <property type="entry name" value="Methyltransf_25"/>
    <property type="match status" value="1"/>
</dbReference>
<proteinExistence type="predicted"/>
<feature type="domain" description="Methyltransferase" evidence="3">
    <location>
        <begin position="38"/>
        <end position="126"/>
    </location>
</feature>
<keyword evidence="1 4" id="KW-0489">Methyltransferase</keyword>
<protein>
    <submittedName>
        <fullName evidence="4">SAM-dependent methyltransferase</fullName>
    </submittedName>
</protein>
<gene>
    <name evidence="4" type="ORF">sm9_1230</name>
</gene>
<dbReference type="GeneID" id="26736189"/>
<evidence type="ECO:0000313" key="5">
    <source>
        <dbReference type="Proteomes" id="UP000067738"/>
    </source>
</evidence>
<dbReference type="EMBL" id="CP011266">
    <property type="protein sequence ID" value="ALT69011.1"/>
    <property type="molecule type" value="Genomic_DNA"/>
</dbReference>
<organism evidence="4 5">
    <name type="scientific">Methanobrevibacter millerae</name>
    <dbReference type="NCBI Taxonomy" id="230361"/>
    <lineage>
        <taxon>Archaea</taxon>
        <taxon>Methanobacteriati</taxon>
        <taxon>Methanobacteriota</taxon>
        <taxon>Methanomada group</taxon>
        <taxon>Methanobacteria</taxon>
        <taxon>Methanobacteriales</taxon>
        <taxon>Methanobacteriaceae</taxon>
        <taxon>Methanobrevibacter</taxon>
    </lineage>
</organism>
<dbReference type="Proteomes" id="UP000067738">
    <property type="component" value="Chromosome"/>
</dbReference>
<dbReference type="PANTHER" id="PTHR43861">
    <property type="entry name" value="TRANS-ACONITATE 2-METHYLTRANSFERASE-RELATED"/>
    <property type="match status" value="1"/>
</dbReference>
<sequence length="193" mass="22607">MNNFYDDNAEEFFKGTVNVDISYLYDDFLSLIPDNGNILDAGCGSGRDSKFFISKNYNVTSIDGSYEMCRVAGEYLEREVMHMQFQEMEFENEFDGIWALASLLHVPSDEIKDVLKRFKNALKENGVIYASFKYGEFEGERNGRYFNDMDEKSSNELFEKLGFEIIKTWTTQDARKDREDEKWLNIIVKKINF</sequence>
<dbReference type="SUPFAM" id="SSF53335">
    <property type="entry name" value="S-adenosyl-L-methionine-dependent methyltransferases"/>
    <property type="match status" value="1"/>
</dbReference>
<dbReference type="InterPro" id="IPR029063">
    <property type="entry name" value="SAM-dependent_MTases_sf"/>
</dbReference>
<dbReference type="PANTHER" id="PTHR43861:SF1">
    <property type="entry name" value="TRANS-ACONITATE 2-METHYLTRANSFERASE"/>
    <property type="match status" value="1"/>
</dbReference>
<evidence type="ECO:0000313" key="4">
    <source>
        <dbReference type="EMBL" id="ALT69011.1"/>
    </source>
</evidence>
<dbReference type="GO" id="GO:0008168">
    <property type="term" value="F:methyltransferase activity"/>
    <property type="evidence" value="ECO:0007669"/>
    <property type="project" value="UniProtKB-KW"/>
</dbReference>